<reference evidence="2" key="1">
    <citation type="submission" date="2021-03" db="EMBL/GenBank/DDBJ databases">
        <authorList>
            <person name="Bekaert M."/>
        </authorList>
    </citation>
    <scope>NUCLEOTIDE SEQUENCE</scope>
</reference>
<dbReference type="InterPro" id="IPR000719">
    <property type="entry name" value="Prot_kinase_dom"/>
</dbReference>
<dbReference type="InterPro" id="IPR050122">
    <property type="entry name" value="RTK"/>
</dbReference>
<comment type="caution">
    <text evidence="2">The sequence shown here is derived from an EMBL/GenBank/DDBJ whole genome shotgun (WGS) entry which is preliminary data.</text>
</comment>
<dbReference type="InterPro" id="IPR020635">
    <property type="entry name" value="Tyr_kinase_cat_dom"/>
</dbReference>
<feature type="domain" description="Protein kinase" evidence="1">
    <location>
        <begin position="1"/>
        <end position="176"/>
    </location>
</feature>
<name>A0A8S3RJV1_MYTED</name>
<dbReference type="Gene3D" id="1.10.510.10">
    <property type="entry name" value="Transferase(Phosphotransferase) domain 1"/>
    <property type="match status" value="2"/>
</dbReference>
<protein>
    <recommendedName>
        <fullName evidence="1">Protein kinase domain-containing protein</fullName>
    </recommendedName>
</protein>
<dbReference type="AlphaFoldDB" id="A0A8S3RJV1"/>
<dbReference type="PANTHER" id="PTHR24416">
    <property type="entry name" value="TYROSINE-PROTEIN KINASE RECEPTOR"/>
    <property type="match status" value="1"/>
</dbReference>
<gene>
    <name evidence="2" type="ORF">MEDL_23762</name>
</gene>
<dbReference type="GO" id="GO:0005524">
    <property type="term" value="F:ATP binding"/>
    <property type="evidence" value="ECO:0007669"/>
    <property type="project" value="InterPro"/>
</dbReference>
<dbReference type="PANTHER" id="PTHR24416:SF548">
    <property type="entry name" value="PROTEIN KINASE DOMAIN-CONTAINING PROTEIN"/>
    <property type="match status" value="1"/>
</dbReference>
<sequence>MIEQLFQIVFGVATGMEYLASKQIVHRRLAARNILLPFTLIPKISGFGPTSNDETKDKNDITKERVPVKWMAPECTLSTVNATTKVTFGPLESSCGNPKFRYKKMKLLKNPVKNCETPYGGISSRNVPDRIQNGHRLERPEYSTDTHYKIMKKCWSLKPEDRPAFKTIVKEFDSTFKTTPSDAYYYEMQK</sequence>
<dbReference type="InterPro" id="IPR001245">
    <property type="entry name" value="Ser-Thr/Tyr_kinase_cat_dom"/>
</dbReference>
<keyword evidence="3" id="KW-1185">Reference proteome</keyword>
<dbReference type="PRINTS" id="PR00109">
    <property type="entry name" value="TYRKINASE"/>
</dbReference>
<dbReference type="InterPro" id="IPR011009">
    <property type="entry name" value="Kinase-like_dom_sf"/>
</dbReference>
<dbReference type="SUPFAM" id="SSF56112">
    <property type="entry name" value="Protein kinase-like (PK-like)"/>
    <property type="match status" value="1"/>
</dbReference>
<evidence type="ECO:0000313" key="3">
    <source>
        <dbReference type="Proteomes" id="UP000683360"/>
    </source>
</evidence>
<evidence type="ECO:0000313" key="2">
    <source>
        <dbReference type="EMBL" id="CAG2209654.1"/>
    </source>
</evidence>
<dbReference type="GO" id="GO:0005886">
    <property type="term" value="C:plasma membrane"/>
    <property type="evidence" value="ECO:0007669"/>
    <property type="project" value="TreeGrafter"/>
</dbReference>
<organism evidence="2 3">
    <name type="scientific">Mytilus edulis</name>
    <name type="common">Blue mussel</name>
    <dbReference type="NCBI Taxonomy" id="6550"/>
    <lineage>
        <taxon>Eukaryota</taxon>
        <taxon>Metazoa</taxon>
        <taxon>Spiralia</taxon>
        <taxon>Lophotrochozoa</taxon>
        <taxon>Mollusca</taxon>
        <taxon>Bivalvia</taxon>
        <taxon>Autobranchia</taxon>
        <taxon>Pteriomorphia</taxon>
        <taxon>Mytilida</taxon>
        <taxon>Mytiloidea</taxon>
        <taxon>Mytilidae</taxon>
        <taxon>Mytilinae</taxon>
        <taxon>Mytilus</taxon>
    </lineage>
</organism>
<dbReference type="GO" id="GO:0043235">
    <property type="term" value="C:receptor complex"/>
    <property type="evidence" value="ECO:0007669"/>
    <property type="project" value="TreeGrafter"/>
</dbReference>
<dbReference type="PROSITE" id="PS50011">
    <property type="entry name" value="PROTEIN_KINASE_DOM"/>
    <property type="match status" value="1"/>
</dbReference>
<dbReference type="GO" id="GO:0004714">
    <property type="term" value="F:transmembrane receptor protein tyrosine kinase activity"/>
    <property type="evidence" value="ECO:0007669"/>
    <property type="project" value="TreeGrafter"/>
</dbReference>
<proteinExistence type="predicted"/>
<evidence type="ECO:0000259" key="1">
    <source>
        <dbReference type="PROSITE" id="PS50011"/>
    </source>
</evidence>
<dbReference type="Pfam" id="PF07714">
    <property type="entry name" value="PK_Tyr_Ser-Thr"/>
    <property type="match status" value="2"/>
</dbReference>
<dbReference type="Proteomes" id="UP000683360">
    <property type="component" value="Unassembled WGS sequence"/>
</dbReference>
<dbReference type="GO" id="GO:0007169">
    <property type="term" value="P:cell surface receptor protein tyrosine kinase signaling pathway"/>
    <property type="evidence" value="ECO:0007669"/>
    <property type="project" value="TreeGrafter"/>
</dbReference>
<dbReference type="SMART" id="SM00219">
    <property type="entry name" value="TyrKc"/>
    <property type="match status" value="1"/>
</dbReference>
<accession>A0A8S3RJV1</accession>
<dbReference type="OrthoDB" id="6138886at2759"/>
<dbReference type="EMBL" id="CAJPWZ010001207">
    <property type="protein sequence ID" value="CAG2209654.1"/>
    <property type="molecule type" value="Genomic_DNA"/>
</dbReference>